<keyword evidence="2" id="KW-1185">Reference proteome</keyword>
<dbReference type="STRING" id="1416801.SAMN05192553_11035"/>
<evidence type="ECO:0008006" key="3">
    <source>
        <dbReference type="Google" id="ProtNLM"/>
    </source>
</evidence>
<dbReference type="Gene3D" id="3.40.50.300">
    <property type="entry name" value="P-loop containing nucleotide triphosphate hydrolases"/>
    <property type="match status" value="1"/>
</dbReference>
<name>A0A1H7B6K4_9BACT</name>
<gene>
    <name evidence="1" type="ORF">SAMN05192553_11035</name>
</gene>
<evidence type="ECO:0000313" key="2">
    <source>
        <dbReference type="Proteomes" id="UP000199403"/>
    </source>
</evidence>
<dbReference type="OrthoDB" id="9805698at2"/>
<proteinExistence type="predicted"/>
<dbReference type="InterPro" id="IPR052732">
    <property type="entry name" value="Cell-binding_unc_protein"/>
</dbReference>
<organism evidence="1 2">
    <name type="scientific">Cyclobacterium xiamenense</name>
    <dbReference type="NCBI Taxonomy" id="1297121"/>
    <lineage>
        <taxon>Bacteria</taxon>
        <taxon>Pseudomonadati</taxon>
        <taxon>Bacteroidota</taxon>
        <taxon>Cytophagia</taxon>
        <taxon>Cytophagales</taxon>
        <taxon>Cyclobacteriaceae</taxon>
        <taxon>Cyclobacterium</taxon>
    </lineage>
</organism>
<dbReference type="AlphaFoldDB" id="A0A1H7B6K4"/>
<dbReference type="PANTHER" id="PTHR43883:SF1">
    <property type="entry name" value="GLUCONOKINASE"/>
    <property type="match status" value="1"/>
</dbReference>
<reference evidence="2" key="1">
    <citation type="submission" date="2016-10" db="EMBL/GenBank/DDBJ databases">
        <authorList>
            <person name="Varghese N."/>
            <person name="Submissions S."/>
        </authorList>
    </citation>
    <scope>NUCLEOTIDE SEQUENCE [LARGE SCALE GENOMIC DNA]</scope>
    <source>
        <strain evidence="2">IBRC-M 10761</strain>
    </source>
</reference>
<evidence type="ECO:0000313" key="1">
    <source>
        <dbReference type="EMBL" id="SEJ73319.1"/>
    </source>
</evidence>
<sequence>MVVLIMGLPGSGKSFFAKRLAKARGLVYLSSDRVRIELNRRGQYAPEDRQRVYAAMEKRTDRLLALGNAVLVDATFQQRAHRLPFAKIAKRYRQPFACIQIVADEMVVKQRLSKRREESEADVAVYEKLKADFDPIDQGHLDICSEDGQIEVMIERAQAYLDQIHEN</sequence>
<accession>A0A1H7B6K4</accession>
<dbReference type="InterPro" id="IPR027417">
    <property type="entry name" value="P-loop_NTPase"/>
</dbReference>
<dbReference type="EMBL" id="FNZH01000010">
    <property type="protein sequence ID" value="SEJ73319.1"/>
    <property type="molecule type" value="Genomic_DNA"/>
</dbReference>
<dbReference type="Proteomes" id="UP000199403">
    <property type="component" value="Unassembled WGS sequence"/>
</dbReference>
<dbReference type="Pfam" id="PF13671">
    <property type="entry name" value="AAA_33"/>
    <property type="match status" value="1"/>
</dbReference>
<dbReference type="RefSeq" id="WP_092178285.1">
    <property type="nucleotide sequence ID" value="NZ_FNZH01000010.1"/>
</dbReference>
<protein>
    <recommendedName>
        <fullName evidence="3">ATP-binding protein</fullName>
    </recommendedName>
</protein>
<dbReference type="SUPFAM" id="SSF52540">
    <property type="entry name" value="P-loop containing nucleoside triphosphate hydrolases"/>
    <property type="match status" value="1"/>
</dbReference>
<dbReference type="PANTHER" id="PTHR43883">
    <property type="entry name" value="SLR0207 PROTEIN"/>
    <property type="match status" value="1"/>
</dbReference>